<proteinExistence type="predicted"/>
<evidence type="ECO:0000313" key="3">
    <source>
        <dbReference type="Proteomes" id="UP000410492"/>
    </source>
</evidence>
<feature type="transmembrane region" description="Helical" evidence="1">
    <location>
        <begin position="6"/>
        <end position="26"/>
    </location>
</feature>
<dbReference type="Proteomes" id="UP000410492">
    <property type="component" value="Unassembled WGS sequence"/>
</dbReference>
<organism evidence="2 3">
    <name type="scientific">Callosobruchus maculatus</name>
    <name type="common">Southern cowpea weevil</name>
    <name type="synonym">Pulse bruchid</name>
    <dbReference type="NCBI Taxonomy" id="64391"/>
    <lineage>
        <taxon>Eukaryota</taxon>
        <taxon>Metazoa</taxon>
        <taxon>Ecdysozoa</taxon>
        <taxon>Arthropoda</taxon>
        <taxon>Hexapoda</taxon>
        <taxon>Insecta</taxon>
        <taxon>Pterygota</taxon>
        <taxon>Neoptera</taxon>
        <taxon>Endopterygota</taxon>
        <taxon>Coleoptera</taxon>
        <taxon>Polyphaga</taxon>
        <taxon>Cucujiformia</taxon>
        <taxon>Chrysomeloidea</taxon>
        <taxon>Chrysomelidae</taxon>
        <taxon>Bruchinae</taxon>
        <taxon>Bruchini</taxon>
        <taxon>Callosobruchus</taxon>
    </lineage>
</organism>
<protein>
    <submittedName>
        <fullName evidence="2">Uncharacterized protein</fullName>
    </submittedName>
</protein>
<dbReference type="OrthoDB" id="6734984at2759"/>
<accession>A0A653C1Z1</accession>
<keyword evidence="1" id="KW-0812">Transmembrane</keyword>
<keyword evidence="3" id="KW-1185">Reference proteome</keyword>
<keyword evidence="1" id="KW-0472">Membrane</keyword>
<keyword evidence="1" id="KW-1133">Transmembrane helix</keyword>
<dbReference type="EMBL" id="CAACVG010006792">
    <property type="protein sequence ID" value="VEN41765.1"/>
    <property type="molecule type" value="Genomic_DNA"/>
</dbReference>
<reference evidence="2 3" key="1">
    <citation type="submission" date="2019-01" db="EMBL/GenBank/DDBJ databases">
        <authorList>
            <person name="Sayadi A."/>
        </authorList>
    </citation>
    <scope>NUCLEOTIDE SEQUENCE [LARGE SCALE GENOMIC DNA]</scope>
</reference>
<evidence type="ECO:0000256" key="1">
    <source>
        <dbReference type="SAM" id="Phobius"/>
    </source>
</evidence>
<dbReference type="AlphaFoldDB" id="A0A653C1Z1"/>
<name>A0A653C1Z1_CALMS</name>
<evidence type="ECO:0000313" key="2">
    <source>
        <dbReference type="EMBL" id="VEN41765.1"/>
    </source>
</evidence>
<sequence>MLILDLIVSAITVAVVAAGAIMALLVNYFKPPADFMETVNQSFLPIDRDALQLLFEARPERVEFMALGRERVSVKEFDFMLAVVDQPYDDAPQNVEFKCPAVQVDRYLWRMDELPVAHLDIGS</sequence>
<gene>
    <name evidence="2" type="ORF">CALMAC_LOCUS5482</name>
</gene>